<dbReference type="PANTHER" id="PTHR36574:SF1">
    <property type="entry name" value="RHAMNOGALACTURONATE LYASE-RELATED"/>
    <property type="match status" value="1"/>
</dbReference>
<dbReference type="GO" id="GO:0102210">
    <property type="term" value="F:rhamnogalacturonan endolyase activity"/>
    <property type="evidence" value="ECO:0007669"/>
    <property type="project" value="UniProtKB-EC"/>
</dbReference>
<dbReference type="OrthoDB" id="114708at2759"/>
<evidence type="ECO:0000259" key="13">
    <source>
        <dbReference type="Pfam" id="PF14683"/>
    </source>
</evidence>
<dbReference type="Gene3D" id="2.60.120.260">
    <property type="entry name" value="Galactose-binding domain-like"/>
    <property type="match status" value="1"/>
</dbReference>
<dbReference type="InterPro" id="IPR011013">
    <property type="entry name" value="Gal_mutarotase_sf_dom"/>
</dbReference>
<evidence type="ECO:0000256" key="3">
    <source>
        <dbReference type="ARBA" id="ARBA00010418"/>
    </source>
</evidence>
<keyword evidence="6" id="KW-0732">Signal</keyword>
<sequence length="550" mass="58735">MHEALLFRSRRRAIYSVEELFVVRKLQQINSNTLLSFYLTVRADTALVVILALAHGANAAFGFTSTSKGSKVDTDAGLTFEINKSNGDLISANYSGIEYQGTSRASGINSGLSASAATAGSITGYVKITVKSSGNPDIHYYVAKPKEAIIYMATNNRGEVSPRELRFLARLKTSELPTGVHGGVGDNRGCTAFEGKDTSKFSNAQVCMVMPGVAYETLSGGTFMRDINIQVRTVLGNYMNSGHVRTEDWRSGLQGPYAVAFTPAGTKPSESLDTSFFGSLQVGVYVGESGRGSLTGTATGVSSTFEAVVHWYNAAAEFWTKPQGGNYKSPLMKPGSYTMKLYKGEFLVATDSVTVTAGQITTKDIVSKEATPSVIWRVGDFGGQPFELKNGDKITRMHPLDTRMGSWGGSYSVGSSKASHFSVALCSKQSGATTTTVNFQLTSAQVKAHVLRIGTTLSSKGGRPIVKIGTWTGSDPGAPIRSLYKSLSKLIDSRGVTRGAYRGYGEVYTWNVPASAFKEGSNTLTLGVSGSGNSGWLRANYIVDAVELQD</sequence>
<evidence type="ECO:0000256" key="2">
    <source>
        <dbReference type="ARBA" id="ARBA00004613"/>
    </source>
</evidence>
<organism evidence="15 16">
    <name type="scientific">Setomelanomma holmii</name>
    <dbReference type="NCBI Taxonomy" id="210430"/>
    <lineage>
        <taxon>Eukaryota</taxon>
        <taxon>Fungi</taxon>
        <taxon>Dikarya</taxon>
        <taxon>Ascomycota</taxon>
        <taxon>Pezizomycotina</taxon>
        <taxon>Dothideomycetes</taxon>
        <taxon>Pleosporomycetidae</taxon>
        <taxon>Pleosporales</taxon>
        <taxon>Pleosporineae</taxon>
        <taxon>Phaeosphaeriaceae</taxon>
        <taxon>Setomelanomma</taxon>
    </lineage>
</organism>
<dbReference type="SUPFAM" id="SSF74650">
    <property type="entry name" value="Galactose mutarotase-like"/>
    <property type="match status" value="1"/>
</dbReference>
<dbReference type="Pfam" id="PF14686">
    <property type="entry name" value="fn3_3"/>
    <property type="match status" value="1"/>
</dbReference>
<gene>
    <name evidence="15" type="ORF">EK21DRAFT_104798</name>
</gene>
<evidence type="ECO:0000256" key="5">
    <source>
        <dbReference type="ARBA" id="ARBA00022525"/>
    </source>
</evidence>
<keyword evidence="8" id="KW-0456">Lyase</keyword>
<comment type="subcellular location">
    <subcellularLocation>
        <location evidence="2">Secreted</location>
    </subcellularLocation>
</comment>
<protein>
    <recommendedName>
        <fullName evidence="4">rhamnogalacturonan endolyase</fullName>
        <ecNumber evidence="4">4.2.2.23</ecNumber>
    </recommendedName>
</protein>
<keyword evidence="11" id="KW-0624">Polysaccharide degradation</keyword>
<feature type="domain" description="Rhamnogalacturonan lyase" evidence="14">
    <location>
        <begin position="290"/>
        <end position="362"/>
    </location>
</feature>
<evidence type="ECO:0000256" key="9">
    <source>
        <dbReference type="ARBA" id="ARBA00023277"/>
    </source>
</evidence>
<comment type="catalytic activity">
    <reaction evidence="1">
        <text>Endotype eliminative cleavage of L-alpha-rhamnopyranosyl-(1-&gt;4)-alpha-D-galactopyranosyluronic acid bonds of rhamnogalacturonan I domains in ramified hairy regions of pectin leaving L-rhamnopyranose at the reducing end and 4-deoxy-4,5-unsaturated D-galactopyranosyluronic acid at the non-reducing end.</text>
        <dbReference type="EC" id="4.2.2.23"/>
    </reaction>
</comment>
<dbReference type="GO" id="GO:0030246">
    <property type="term" value="F:carbohydrate binding"/>
    <property type="evidence" value="ECO:0007669"/>
    <property type="project" value="InterPro"/>
</dbReference>
<dbReference type="Gene3D" id="2.70.98.10">
    <property type="match status" value="2"/>
</dbReference>
<evidence type="ECO:0000259" key="14">
    <source>
        <dbReference type="Pfam" id="PF14686"/>
    </source>
</evidence>
<dbReference type="InterPro" id="IPR014718">
    <property type="entry name" value="GH-type_carb-bd"/>
</dbReference>
<dbReference type="Pfam" id="PF14683">
    <property type="entry name" value="CBM-like"/>
    <property type="match status" value="1"/>
</dbReference>
<dbReference type="InterPro" id="IPR029411">
    <property type="entry name" value="RG-lyase_III"/>
</dbReference>
<evidence type="ECO:0000256" key="4">
    <source>
        <dbReference type="ARBA" id="ARBA00012437"/>
    </source>
</evidence>
<dbReference type="Proteomes" id="UP000799777">
    <property type="component" value="Unassembled WGS sequence"/>
</dbReference>
<dbReference type="EC" id="4.2.2.23" evidence="4"/>
<dbReference type="InterPro" id="IPR015364">
    <property type="entry name" value="RhgB_N"/>
</dbReference>
<evidence type="ECO:0000256" key="10">
    <source>
        <dbReference type="ARBA" id="ARBA00023316"/>
    </source>
</evidence>
<evidence type="ECO:0000256" key="8">
    <source>
        <dbReference type="ARBA" id="ARBA00023239"/>
    </source>
</evidence>
<feature type="domain" description="Rhamnogalacturonase B N-terminal" evidence="12">
    <location>
        <begin position="61"/>
        <end position="201"/>
    </location>
</feature>
<evidence type="ECO:0000256" key="7">
    <source>
        <dbReference type="ARBA" id="ARBA00023157"/>
    </source>
</evidence>
<evidence type="ECO:0000256" key="11">
    <source>
        <dbReference type="ARBA" id="ARBA00023326"/>
    </source>
</evidence>
<keyword evidence="9" id="KW-0119">Carbohydrate metabolism</keyword>
<keyword evidence="10" id="KW-0961">Cell wall biogenesis/degradation</keyword>
<proteinExistence type="inferred from homology"/>
<keyword evidence="16" id="KW-1185">Reference proteome</keyword>
<comment type="similarity">
    <text evidence="3">Belongs to the polysaccharide lyase 4 family.</text>
</comment>
<dbReference type="GO" id="GO:0045490">
    <property type="term" value="P:pectin catabolic process"/>
    <property type="evidence" value="ECO:0007669"/>
    <property type="project" value="TreeGrafter"/>
</dbReference>
<dbReference type="Pfam" id="PF09284">
    <property type="entry name" value="RhgB_N"/>
    <property type="match status" value="2"/>
</dbReference>
<keyword evidence="7" id="KW-1015">Disulfide bond</keyword>
<dbReference type="SUPFAM" id="SSF49452">
    <property type="entry name" value="Starch-binding domain-like"/>
    <property type="match status" value="1"/>
</dbReference>
<keyword evidence="5" id="KW-0964">Secreted</keyword>
<dbReference type="GO" id="GO:0071555">
    <property type="term" value="P:cell wall organization"/>
    <property type="evidence" value="ECO:0007669"/>
    <property type="project" value="UniProtKB-KW"/>
</dbReference>
<evidence type="ECO:0000259" key="12">
    <source>
        <dbReference type="Pfam" id="PF09284"/>
    </source>
</evidence>
<evidence type="ECO:0000256" key="6">
    <source>
        <dbReference type="ARBA" id="ARBA00022729"/>
    </source>
</evidence>
<dbReference type="EMBL" id="ML978303">
    <property type="protein sequence ID" value="KAF2024231.1"/>
    <property type="molecule type" value="Genomic_DNA"/>
</dbReference>
<dbReference type="InterPro" id="IPR008979">
    <property type="entry name" value="Galactose-bd-like_sf"/>
</dbReference>
<dbReference type="InterPro" id="IPR016590">
    <property type="entry name" value="Rhamnogalacturonase_B"/>
</dbReference>
<accession>A0A9P4GZZ9</accession>
<evidence type="ECO:0000313" key="16">
    <source>
        <dbReference type="Proteomes" id="UP000799777"/>
    </source>
</evidence>
<dbReference type="AlphaFoldDB" id="A0A9P4GZZ9"/>
<feature type="domain" description="Rhamnogalacturonase B N-terminal" evidence="12">
    <location>
        <begin position="202"/>
        <end position="282"/>
    </location>
</feature>
<dbReference type="CDD" id="cd10317">
    <property type="entry name" value="RGL4_C"/>
    <property type="match status" value="1"/>
</dbReference>
<dbReference type="PANTHER" id="PTHR36574">
    <property type="entry name" value="RHAMNOGALACTURONATE LYASE-RELATED"/>
    <property type="match status" value="1"/>
</dbReference>
<evidence type="ECO:0000256" key="1">
    <source>
        <dbReference type="ARBA" id="ARBA00001324"/>
    </source>
</evidence>
<name>A0A9P4GZZ9_9PLEO</name>
<dbReference type="SUPFAM" id="SSF49785">
    <property type="entry name" value="Galactose-binding domain-like"/>
    <property type="match status" value="1"/>
</dbReference>
<dbReference type="GO" id="GO:0005576">
    <property type="term" value="C:extracellular region"/>
    <property type="evidence" value="ECO:0007669"/>
    <property type="project" value="UniProtKB-SubCell"/>
</dbReference>
<comment type="caution">
    <text evidence="15">The sequence shown here is derived from an EMBL/GenBank/DDBJ whole genome shotgun (WGS) entry which is preliminary data.</text>
</comment>
<dbReference type="Gene3D" id="2.60.40.1120">
    <property type="entry name" value="Carboxypeptidase-like, regulatory domain"/>
    <property type="match status" value="1"/>
</dbReference>
<dbReference type="InterPro" id="IPR029413">
    <property type="entry name" value="RG-lyase_II"/>
</dbReference>
<feature type="domain" description="Rhamnogalacturonan lyase" evidence="13">
    <location>
        <begin position="375"/>
        <end position="548"/>
    </location>
</feature>
<dbReference type="InterPro" id="IPR013784">
    <property type="entry name" value="Carb-bd-like_fold"/>
</dbReference>
<evidence type="ECO:0000313" key="15">
    <source>
        <dbReference type="EMBL" id="KAF2024231.1"/>
    </source>
</evidence>
<reference evidence="15" key="1">
    <citation type="journal article" date="2020" name="Stud. Mycol.">
        <title>101 Dothideomycetes genomes: a test case for predicting lifestyles and emergence of pathogens.</title>
        <authorList>
            <person name="Haridas S."/>
            <person name="Albert R."/>
            <person name="Binder M."/>
            <person name="Bloem J."/>
            <person name="Labutti K."/>
            <person name="Salamov A."/>
            <person name="Andreopoulos B."/>
            <person name="Baker S."/>
            <person name="Barry K."/>
            <person name="Bills G."/>
            <person name="Bluhm B."/>
            <person name="Cannon C."/>
            <person name="Castanera R."/>
            <person name="Culley D."/>
            <person name="Daum C."/>
            <person name="Ezra D."/>
            <person name="Gonzalez J."/>
            <person name="Henrissat B."/>
            <person name="Kuo A."/>
            <person name="Liang C."/>
            <person name="Lipzen A."/>
            <person name="Lutzoni F."/>
            <person name="Magnuson J."/>
            <person name="Mondo S."/>
            <person name="Nolan M."/>
            <person name="Ohm R."/>
            <person name="Pangilinan J."/>
            <person name="Park H.-J."/>
            <person name="Ramirez L."/>
            <person name="Alfaro M."/>
            <person name="Sun H."/>
            <person name="Tritt A."/>
            <person name="Yoshinaga Y."/>
            <person name="Zwiers L.-H."/>
            <person name="Turgeon B."/>
            <person name="Goodwin S."/>
            <person name="Spatafora J."/>
            <person name="Crous P."/>
            <person name="Grigoriev I."/>
        </authorList>
    </citation>
    <scope>NUCLEOTIDE SEQUENCE</scope>
    <source>
        <strain evidence="15">CBS 110217</strain>
    </source>
</reference>